<comment type="caution">
    <text evidence="2">The sequence shown here is derived from an EMBL/GenBank/DDBJ whole genome shotgun (WGS) entry which is preliminary data.</text>
</comment>
<dbReference type="STRING" id="3818.A0A444YXB3"/>
<dbReference type="Gene3D" id="3.20.180.10">
    <property type="entry name" value="PNP-oxidase-like"/>
    <property type="match status" value="1"/>
</dbReference>
<evidence type="ECO:0000313" key="2">
    <source>
        <dbReference type="EMBL" id="RYR06577.1"/>
    </source>
</evidence>
<proteinExistence type="predicted"/>
<dbReference type="PANTHER" id="PTHR13343">
    <property type="entry name" value="CREG1 PROTEIN"/>
    <property type="match status" value="1"/>
</dbReference>
<dbReference type="EMBL" id="SDMP01000015">
    <property type="protein sequence ID" value="RYR06577.1"/>
    <property type="molecule type" value="Genomic_DNA"/>
</dbReference>
<dbReference type="AlphaFoldDB" id="A0A444YXB3"/>
<gene>
    <name evidence="2" type="ORF">Ahy_B05g073893</name>
</gene>
<name>A0A444YXB3_ARAHY</name>
<sequence>MMIIEPSIAVRFTSASATRSAAAAAGFHKRSLWSADDVNAAGSVASYQLACTCGFEAPWIRRQKYTGTPFIKRNKYVKNRIRVSSENLGSPQDPVKKDEKSSYHPFEEIAMSTSENTEDARLTAAETSRTIIEVNSKATLMFTSVINDVVHENVVWPDMPYLTDDRGNIYFQVKNSDDVLQSLTSENNFVQVIVGVDAMEMLSEMDLSGPSEIGFGIEEIDDQDTDDTDDSDEEDEDEDENEEYDSEWVTVVSDNDEQEDADETLEDWAKLETMRSSHPMYFAKKLAEVSISVRMFIIWSLESASDDPIDWMEQPPACVAIQGVIRPAFIEEHSTIQKHLSTNQSNNSDITESVKGEIGVINGHVHNSMSSKDNTAEQVENNENSDLPFNETSFYKLEMIKIQVISAHGHPTDVEIEDYSKAQPDALAHSASKIIARLKADGEKTLQAFKSVCWRYKSIQVEEAQLISVDSLGFDLRVCSGAQVQTLRFTFKKRYCRALYLLQTPAKRFCISLTHILEKKTGFSLDPHYHSFQFTLQATSEYSAERQLNELLFPINHPKAAKNEAPPSK</sequence>
<dbReference type="Proteomes" id="UP000289738">
    <property type="component" value="Chromosome B05"/>
</dbReference>
<feature type="compositionally biased region" description="Acidic residues" evidence="1">
    <location>
        <begin position="218"/>
        <end position="246"/>
    </location>
</feature>
<keyword evidence="3" id="KW-1185">Reference proteome</keyword>
<feature type="region of interest" description="Disordered" evidence="1">
    <location>
        <begin position="212"/>
        <end position="261"/>
    </location>
</feature>
<dbReference type="PANTHER" id="PTHR13343:SF28">
    <property type="entry name" value="PENTATRICOPEPTIDE REPEAT (PPR) SUPERFAMILY PROTEIN"/>
    <property type="match status" value="1"/>
</dbReference>
<organism evidence="2 3">
    <name type="scientific">Arachis hypogaea</name>
    <name type="common">Peanut</name>
    <dbReference type="NCBI Taxonomy" id="3818"/>
    <lineage>
        <taxon>Eukaryota</taxon>
        <taxon>Viridiplantae</taxon>
        <taxon>Streptophyta</taxon>
        <taxon>Embryophyta</taxon>
        <taxon>Tracheophyta</taxon>
        <taxon>Spermatophyta</taxon>
        <taxon>Magnoliopsida</taxon>
        <taxon>eudicotyledons</taxon>
        <taxon>Gunneridae</taxon>
        <taxon>Pentapetalae</taxon>
        <taxon>rosids</taxon>
        <taxon>fabids</taxon>
        <taxon>Fabales</taxon>
        <taxon>Fabaceae</taxon>
        <taxon>Papilionoideae</taxon>
        <taxon>50 kb inversion clade</taxon>
        <taxon>dalbergioids sensu lato</taxon>
        <taxon>Dalbergieae</taxon>
        <taxon>Pterocarpus clade</taxon>
        <taxon>Arachis</taxon>
    </lineage>
</organism>
<dbReference type="SUPFAM" id="SSF50475">
    <property type="entry name" value="FMN-binding split barrel"/>
    <property type="match status" value="1"/>
</dbReference>
<dbReference type="InterPro" id="IPR037119">
    <property type="entry name" value="Haem_oxidase_HugZ-like_sf"/>
</dbReference>
<evidence type="ECO:0000313" key="3">
    <source>
        <dbReference type="Proteomes" id="UP000289738"/>
    </source>
</evidence>
<accession>A0A444YXB3</accession>
<reference evidence="2 3" key="1">
    <citation type="submission" date="2019-01" db="EMBL/GenBank/DDBJ databases">
        <title>Sequencing of cultivated peanut Arachis hypogaea provides insights into genome evolution and oil improvement.</title>
        <authorList>
            <person name="Chen X."/>
        </authorList>
    </citation>
    <scope>NUCLEOTIDE SEQUENCE [LARGE SCALE GENOMIC DNA]</scope>
    <source>
        <strain evidence="3">cv. Fuhuasheng</strain>
        <tissue evidence="2">Leaves</tissue>
    </source>
</reference>
<protein>
    <submittedName>
        <fullName evidence="2">Uncharacterized protein</fullName>
    </submittedName>
</protein>
<evidence type="ECO:0000256" key="1">
    <source>
        <dbReference type="SAM" id="MobiDB-lite"/>
    </source>
</evidence>